<dbReference type="EMBL" id="JABFOQ010000015">
    <property type="protein sequence ID" value="NOJ75700.1"/>
    <property type="molecule type" value="Genomic_DNA"/>
</dbReference>
<keyword evidence="3" id="KW-1185">Reference proteome</keyword>
<gene>
    <name evidence="2" type="ORF">HMH06_07640</name>
</gene>
<comment type="caution">
    <text evidence="2">The sequence shown here is derived from an EMBL/GenBank/DDBJ whole genome shotgun (WGS) entry which is preliminary data.</text>
</comment>
<dbReference type="InterPro" id="IPR005094">
    <property type="entry name" value="Endonuclease_MobA/VirD2"/>
</dbReference>
<evidence type="ECO:0000259" key="1">
    <source>
        <dbReference type="Pfam" id="PF03432"/>
    </source>
</evidence>
<dbReference type="RefSeq" id="WP_171623010.1">
    <property type="nucleotide sequence ID" value="NZ_JABFOQ010000015.1"/>
</dbReference>
<dbReference type="Pfam" id="PF03432">
    <property type="entry name" value="Relaxase"/>
    <property type="match status" value="1"/>
</dbReference>
<evidence type="ECO:0000313" key="2">
    <source>
        <dbReference type="EMBL" id="NOJ75700.1"/>
    </source>
</evidence>
<proteinExistence type="predicted"/>
<dbReference type="Proteomes" id="UP000580344">
    <property type="component" value="Unassembled WGS sequence"/>
</dbReference>
<accession>A0ABX1WME2</accession>
<reference evidence="2 3" key="1">
    <citation type="submission" date="2020-05" db="EMBL/GenBank/DDBJ databases">
        <title>Tigecycline resistant gene in Empedobacter stercoris.</title>
        <authorList>
            <person name="Chen Y."/>
            <person name="Cheng Y."/>
            <person name="Zhou K."/>
        </authorList>
    </citation>
    <scope>NUCLEOTIDE SEQUENCE [LARGE SCALE GENOMIC DNA]</scope>
    <source>
        <strain evidence="2 3">ES202</strain>
    </source>
</reference>
<feature type="domain" description="MobA/VirD2-like nuclease" evidence="1">
    <location>
        <begin position="17"/>
        <end position="147"/>
    </location>
</feature>
<protein>
    <submittedName>
        <fullName evidence="2">Relaxase/mobilization nuclease domain-containing protein</fullName>
    </submittedName>
</protein>
<name>A0ABX1WME2_9FLAO</name>
<organism evidence="2 3">
    <name type="scientific">Empedobacter stercoris</name>
    <dbReference type="NCBI Taxonomy" id="1628248"/>
    <lineage>
        <taxon>Bacteria</taxon>
        <taxon>Pseudomonadati</taxon>
        <taxon>Bacteroidota</taxon>
        <taxon>Flavobacteriia</taxon>
        <taxon>Flavobacteriales</taxon>
        <taxon>Weeksellaceae</taxon>
        <taxon>Empedobacter</taxon>
    </lineage>
</organism>
<sequence>MIAKAKACKGGGTLFNYVINDEKGYELDRNLISGEMSKEIHEDFSIYLDQNQRAQNKLFSIVLSPSIEDSQKLTDLELKEMTRKLLNDLGINPKNQPYIAFVHTEKEHKHIHILASRVKADGKLISDHHIGKKAQNSAHNIAIENNLVSAKNVMIEKIKQNEKLVEEKVKLFTTIKDEIYQKHLSVMKTRPIYFENYQSKMLKQGISIQKTINKQGLVQGHRFIDLKTNQSFKASEIHRKMGLKNLLESGLAFKNDTPLNPSLSIAQNIGIKIIKRMLKQTINQSLGY</sequence>
<evidence type="ECO:0000313" key="3">
    <source>
        <dbReference type="Proteomes" id="UP000580344"/>
    </source>
</evidence>